<dbReference type="InterPro" id="IPR024420">
    <property type="entry name" value="TRAPP_III_complex_Trs85"/>
</dbReference>
<feature type="domain" description="TPPC8 second Ig-like" evidence="2">
    <location>
        <begin position="23"/>
        <end position="136"/>
    </location>
</feature>
<reference evidence="3 4" key="1">
    <citation type="journal article" date="2020" name="Cell">
        <title>Large-Scale Comparative Analyses of Tick Genomes Elucidate Their Genetic Diversity and Vector Capacities.</title>
        <authorList>
            <consortium name="Tick Genome and Microbiome Consortium (TIGMIC)"/>
            <person name="Jia N."/>
            <person name="Wang J."/>
            <person name="Shi W."/>
            <person name="Du L."/>
            <person name="Sun Y."/>
            <person name="Zhan W."/>
            <person name="Jiang J.F."/>
            <person name="Wang Q."/>
            <person name="Zhang B."/>
            <person name="Ji P."/>
            <person name="Bell-Sakyi L."/>
            <person name="Cui X.M."/>
            <person name="Yuan T.T."/>
            <person name="Jiang B.G."/>
            <person name="Yang W.F."/>
            <person name="Lam T.T."/>
            <person name="Chang Q.C."/>
            <person name="Ding S.J."/>
            <person name="Wang X.J."/>
            <person name="Zhu J.G."/>
            <person name="Ruan X.D."/>
            <person name="Zhao L."/>
            <person name="Wei J.T."/>
            <person name="Ye R.Z."/>
            <person name="Que T.C."/>
            <person name="Du C.H."/>
            <person name="Zhou Y.H."/>
            <person name="Cheng J.X."/>
            <person name="Dai P.F."/>
            <person name="Guo W.B."/>
            <person name="Han X.H."/>
            <person name="Huang E.J."/>
            <person name="Li L.F."/>
            <person name="Wei W."/>
            <person name="Gao Y.C."/>
            <person name="Liu J.Z."/>
            <person name="Shao H.Z."/>
            <person name="Wang X."/>
            <person name="Wang C.C."/>
            <person name="Yang T.C."/>
            <person name="Huo Q.B."/>
            <person name="Li W."/>
            <person name="Chen H.Y."/>
            <person name="Chen S.E."/>
            <person name="Zhou L.G."/>
            <person name="Ni X.B."/>
            <person name="Tian J.H."/>
            <person name="Sheng Y."/>
            <person name="Liu T."/>
            <person name="Pan Y.S."/>
            <person name="Xia L.Y."/>
            <person name="Li J."/>
            <person name="Zhao F."/>
            <person name="Cao W.C."/>
        </authorList>
    </citation>
    <scope>NUCLEOTIDE SEQUENCE [LARGE SCALE GENOMIC DNA]</scope>
    <source>
        <strain evidence="3">HaeL-2018</strain>
    </source>
</reference>
<accession>A0A9J6FFC4</accession>
<dbReference type="Pfam" id="PF24544">
    <property type="entry name" value="Ig_TPPC8_2nd"/>
    <property type="match status" value="1"/>
</dbReference>
<evidence type="ECO:0000313" key="3">
    <source>
        <dbReference type="EMBL" id="KAH9361778.1"/>
    </source>
</evidence>
<dbReference type="OrthoDB" id="203724at2759"/>
<proteinExistence type="predicted"/>
<feature type="domain" description="TPPC8 C-terminal Ig-like" evidence="1">
    <location>
        <begin position="266"/>
        <end position="374"/>
    </location>
</feature>
<organism evidence="3 4">
    <name type="scientific">Haemaphysalis longicornis</name>
    <name type="common">Bush tick</name>
    <dbReference type="NCBI Taxonomy" id="44386"/>
    <lineage>
        <taxon>Eukaryota</taxon>
        <taxon>Metazoa</taxon>
        <taxon>Ecdysozoa</taxon>
        <taxon>Arthropoda</taxon>
        <taxon>Chelicerata</taxon>
        <taxon>Arachnida</taxon>
        <taxon>Acari</taxon>
        <taxon>Parasitiformes</taxon>
        <taxon>Ixodida</taxon>
        <taxon>Ixodoidea</taxon>
        <taxon>Ixodidae</taxon>
        <taxon>Haemaphysalinae</taxon>
        <taxon>Haemaphysalis</taxon>
    </lineage>
</organism>
<dbReference type="InterPro" id="IPR058538">
    <property type="entry name" value="Ig_TPPC8_2nd"/>
</dbReference>
<evidence type="ECO:0000313" key="4">
    <source>
        <dbReference type="Proteomes" id="UP000821853"/>
    </source>
</evidence>
<dbReference type="Proteomes" id="UP000821853">
    <property type="component" value="Chromosome 1"/>
</dbReference>
<dbReference type="PANTHER" id="PTHR12975">
    <property type="entry name" value="TRANSPORT PROTEIN TRAPP"/>
    <property type="match status" value="1"/>
</dbReference>
<dbReference type="Pfam" id="PF24542">
    <property type="entry name" value="Ig_TPPC8_C"/>
    <property type="match status" value="1"/>
</dbReference>
<name>A0A9J6FFC4_HAELO</name>
<dbReference type="InterPro" id="IPR057651">
    <property type="entry name" value="Ig_TPPC8_C"/>
</dbReference>
<protein>
    <submittedName>
        <fullName evidence="3">Uncharacterized protein</fullName>
    </submittedName>
</protein>
<dbReference type="GO" id="GO:1990072">
    <property type="term" value="C:TRAPPIII protein complex"/>
    <property type="evidence" value="ECO:0007669"/>
    <property type="project" value="TreeGrafter"/>
</dbReference>
<sequence>MAVLNGLPRFQVRFSELPSQLLCGEVRRATLEVRNGAGCPPLHSLLVASAQPQWFCLCAEQEAYQEEPLLRPGEAPPTQQLAHAPALSWARPILAPEGGSPSLLEGGQVVRMPFWLRGAEKPGRHVLRLLFYYQGPSPGQLTRAFTAAVFPMRVESGRSPCLEFCSWWGQDLPLPGGADTFGYPGAGSLSDTESAPSPLDVTLAVIWKAAMEQDGSLQVVRGQHHVVLREFHTVYSSLPGHRPTDLRPVIPVYPAVGLVAPMFQYVRCALVHPVQVKHDFVTNRLLVIPVSLLVHNPSFRPVTVTVEPGNRVPAAATSPSTTPDLVTTDVGGFSWTTAVRRHLPIRSHTTASVALSATFSKAGTYNMAALHVSVLTDDGRLSHELLCPSLMVVQQPETL</sequence>
<dbReference type="VEuPathDB" id="VectorBase:HLOH_060855"/>
<comment type="caution">
    <text evidence="3">The sequence shown here is derived from an EMBL/GenBank/DDBJ whole genome shotgun (WGS) entry which is preliminary data.</text>
</comment>
<dbReference type="EMBL" id="JABSTR010000001">
    <property type="protein sequence ID" value="KAH9361778.1"/>
    <property type="molecule type" value="Genomic_DNA"/>
</dbReference>
<dbReference type="PANTHER" id="PTHR12975:SF6">
    <property type="entry name" value="TRAFFICKING PROTEIN PARTICLE COMPLEX SUBUNIT 8"/>
    <property type="match status" value="1"/>
</dbReference>
<keyword evidence="4" id="KW-1185">Reference proteome</keyword>
<evidence type="ECO:0000259" key="2">
    <source>
        <dbReference type="Pfam" id="PF24544"/>
    </source>
</evidence>
<evidence type="ECO:0000259" key="1">
    <source>
        <dbReference type="Pfam" id="PF24542"/>
    </source>
</evidence>
<dbReference type="AlphaFoldDB" id="A0A9J6FFC4"/>
<gene>
    <name evidence="3" type="ORF">HPB48_005069</name>
</gene>